<dbReference type="EC" id="3.1.26.4" evidence="9"/>
<dbReference type="GO" id="GO:0000287">
    <property type="term" value="F:magnesium ion binding"/>
    <property type="evidence" value="ECO:0007669"/>
    <property type="project" value="UniProtKB-UniRule"/>
</dbReference>
<keyword evidence="7 9" id="KW-0378">Hydrolase</keyword>
<feature type="domain" description="RNase H type-1" evidence="12">
    <location>
        <begin position="219"/>
        <end position="356"/>
    </location>
</feature>
<keyword evidence="4 9" id="KW-0540">Nuclease</keyword>
<dbReference type="GO" id="GO:0003676">
    <property type="term" value="F:nucleic acid binding"/>
    <property type="evidence" value="ECO:0007669"/>
    <property type="project" value="UniProtKB-UniRule"/>
</dbReference>
<dbReference type="SUPFAM" id="SSF55658">
    <property type="entry name" value="L9 N-domain-like"/>
    <property type="match status" value="1"/>
</dbReference>
<keyword evidence="14" id="KW-1185">Reference proteome</keyword>
<keyword evidence="6 9" id="KW-0255">Endonuclease</keyword>
<evidence type="ECO:0000313" key="14">
    <source>
        <dbReference type="Proteomes" id="UP000792457"/>
    </source>
</evidence>
<dbReference type="InterPro" id="IPR036397">
    <property type="entry name" value="RNaseH_sf"/>
</dbReference>
<sequence length="362" mass="39592">MKTFNGSVCINQYYKRLACLLRMAFYAVARGKTPGVYHSWEECSKEVSGFHGAVYKKFGQEKDALEFIQRNRSGLNSASRNSENNILISAAADNRINSLKSPVTSNGTSSMKRKSSTDRSESSSSQVKVRVMERLQAMQDKLEAACNMFKDLVNEVKSIKEELSNGSQTPRKAILIDIEDASNLETSSSSFHVACTSSQRPEDQQSSGGKPSNVFKVDSEGFVEVYTDGACTNNGYSRAKAGVGVWFGDGHSLNVSEPVKGRVTNNSAEIEAVTLAILHAKGADSSFLINAITKWIKNWKRNNWKTANGEPVKNKDELILLDKVKEGIEVKFVHVSGHVGIHGNEAADALARAGAEKYIPTP</sequence>
<dbReference type="InterPro" id="IPR002156">
    <property type="entry name" value="RNaseH_domain"/>
</dbReference>
<feature type="region of interest" description="Disordered" evidence="11">
    <location>
        <begin position="189"/>
        <end position="214"/>
    </location>
</feature>
<dbReference type="GO" id="GO:0043137">
    <property type="term" value="P:DNA replication, removal of RNA primer"/>
    <property type="evidence" value="ECO:0007669"/>
    <property type="project" value="TreeGrafter"/>
</dbReference>
<dbReference type="Pfam" id="PF01693">
    <property type="entry name" value="Cauli_VI"/>
    <property type="match status" value="1"/>
</dbReference>
<evidence type="ECO:0000256" key="8">
    <source>
        <dbReference type="ARBA" id="ARBA00022842"/>
    </source>
</evidence>
<evidence type="ECO:0000256" key="3">
    <source>
        <dbReference type="ARBA" id="ARBA00005300"/>
    </source>
</evidence>
<dbReference type="CDD" id="cd09280">
    <property type="entry name" value="RNase_HI_eukaryote_like"/>
    <property type="match status" value="1"/>
</dbReference>
<dbReference type="InterPro" id="IPR050092">
    <property type="entry name" value="RNase_H"/>
</dbReference>
<dbReference type="PANTHER" id="PTHR10642">
    <property type="entry name" value="RIBONUCLEASE H1"/>
    <property type="match status" value="1"/>
</dbReference>
<comment type="caution">
    <text evidence="13">The sequence shown here is derived from an EMBL/GenBank/DDBJ whole genome shotgun (WGS) entry which is preliminary data.</text>
</comment>
<dbReference type="OrthoDB" id="407198at2759"/>
<dbReference type="FunFam" id="3.40.970.10:FF:000002">
    <property type="entry name" value="Ribonuclease H"/>
    <property type="match status" value="1"/>
</dbReference>
<dbReference type="PANTHER" id="PTHR10642:SF31">
    <property type="entry name" value="RIBONUCLEASE H1"/>
    <property type="match status" value="1"/>
</dbReference>
<keyword evidence="8 9" id="KW-0460">Magnesium</keyword>
<dbReference type="AlphaFoldDB" id="A0A8K0P9N0"/>
<dbReference type="InterPro" id="IPR011320">
    <property type="entry name" value="RNase_H1_N"/>
</dbReference>
<evidence type="ECO:0000256" key="9">
    <source>
        <dbReference type="PIRNR" id="PIRNR036852"/>
    </source>
</evidence>
<evidence type="ECO:0000256" key="11">
    <source>
        <dbReference type="SAM" id="MobiDB-lite"/>
    </source>
</evidence>
<dbReference type="Pfam" id="PF00075">
    <property type="entry name" value="RNase_H"/>
    <property type="match status" value="1"/>
</dbReference>
<reference evidence="13" key="2">
    <citation type="submission" date="2017-10" db="EMBL/GenBank/DDBJ databases">
        <title>Ladona fulva Genome sequencing and assembly.</title>
        <authorList>
            <person name="Murali S."/>
            <person name="Richards S."/>
            <person name="Bandaranaike D."/>
            <person name="Bellair M."/>
            <person name="Blankenburg K."/>
            <person name="Chao H."/>
            <person name="Dinh H."/>
            <person name="Doddapaneni H."/>
            <person name="Dugan-Rocha S."/>
            <person name="Elkadiri S."/>
            <person name="Gnanaolivu R."/>
            <person name="Hernandez B."/>
            <person name="Skinner E."/>
            <person name="Javaid M."/>
            <person name="Lee S."/>
            <person name="Li M."/>
            <person name="Ming W."/>
            <person name="Munidasa M."/>
            <person name="Muniz J."/>
            <person name="Nguyen L."/>
            <person name="Hughes D."/>
            <person name="Osuji N."/>
            <person name="Pu L.-L."/>
            <person name="Puazo M."/>
            <person name="Qu C."/>
            <person name="Quiroz J."/>
            <person name="Raj R."/>
            <person name="Weissenberger G."/>
            <person name="Xin Y."/>
            <person name="Zou X."/>
            <person name="Han Y."/>
            <person name="Worley K."/>
            <person name="Muzny D."/>
            <person name="Gibbs R."/>
        </authorList>
    </citation>
    <scope>NUCLEOTIDE SEQUENCE</scope>
    <source>
        <strain evidence="13">Sampled in the wild</strain>
    </source>
</reference>
<dbReference type="InterPro" id="IPR037056">
    <property type="entry name" value="RNase_H1_N_sf"/>
</dbReference>
<keyword evidence="5 9" id="KW-0479">Metal-binding</keyword>
<reference evidence="13" key="1">
    <citation type="submission" date="2013-04" db="EMBL/GenBank/DDBJ databases">
        <authorList>
            <person name="Qu J."/>
            <person name="Murali S.C."/>
            <person name="Bandaranaike D."/>
            <person name="Bellair M."/>
            <person name="Blankenburg K."/>
            <person name="Chao H."/>
            <person name="Dinh H."/>
            <person name="Doddapaneni H."/>
            <person name="Downs B."/>
            <person name="Dugan-Rocha S."/>
            <person name="Elkadiri S."/>
            <person name="Gnanaolivu R.D."/>
            <person name="Hernandez B."/>
            <person name="Javaid M."/>
            <person name="Jayaseelan J.C."/>
            <person name="Lee S."/>
            <person name="Li M."/>
            <person name="Ming W."/>
            <person name="Munidasa M."/>
            <person name="Muniz J."/>
            <person name="Nguyen L."/>
            <person name="Ongeri F."/>
            <person name="Osuji N."/>
            <person name="Pu L.-L."/>
            <person name="Puazo M."/>
            <person name="Qu C."/>
            <person name="Quiroz J."/>
            <person name="Raj R."/>
            <person name="Weissenberger G."/>
            <person name="Xin Y."/>
            <person name="Zou X."/>
            <person name="Han Y."/>
            <person name="Richards S."/>
            <person name="Worley K."/>
            <person name="Muzny D."/>
            <person name="Gibbs R."/>
        </authorList>
    </citation>
    <scope>NUCLEOTIDE SEQUENCE</scope>
    <source>
        <strain evidence="13">Sampled in the wild</strain>
    </source>
</reference>
<organism evidence="13 14">
    <name type="scientific">Ladona fulva</name>
    <name type="common">Scarce chaser dragonfly</name>
    <name type="synonym">Libellula fulva</name>
    <dbReference type="NCBI Taxonomy" id="123851"/>
    <lineage>
        <taxon>Eukaryota</taxon>
        <taxon>Metazoa</taxon>
        <taxon>Ecdysozoa</taxon>
        <taxon>Arthropoda</taxon>
        <taxon>Hexapoda</taxon>
        <taxon>Insecta</taxon>
        <taxon>Pterygota</taxon>
        <taxon>Palaeoptera</taxon>
        <taxon>Odonata</taxon>
        <taxon>Epiprocta</taxon>
        <taxon>Anisoptera</taxon>
        <taxon>Libelluloidea</taxon>
        <taxon>Libellulidae</taxon>
        <taxon>Ladona</taxon>
    </lineage>
</organism>
<comment type="function">
    <text evidence="2 9">Endonuclease that specifically degrades the RNA of RNA-DNA hybrids.</text>
</comment>
<evidence type="ECO:0000256" key="7">
    <source>
        <dbReference type="ARBA" id="ARBA00022801"/>
    </source>
</evidence>
<dbReference type="PIRSF" id="PIRSF036852">
    <property type="entry name" value="Ribonuclease_H1_euk"/>
    <property type="match status" value="1"/>
</dbReference>
<feature type="compositionally biased region" description="Polar residues" evidence="11">
    <location>
        <begin position="189"/>
        <end position="210"/>
    </location>
</feature>
<evidence type="ECO:0000256" key="10">
    <source>
        <dbReference type="SAM" id="Coils"/>
    </source>
</evidence>
<comment type="cofactor">
    <cofactor evidence="1 9">
        <name>Mg(2+)</name>
        <dbReference type="ChEBI" id="CHEBI:18420"/>
    </cofactor>
</comment>
<dbReference type="InterPro" id="IPR009027">
    <property type="entry name" value="Ribosomal_bL9/RNase_H1_N"/>
</dbReference>
<name>A0A8K0P9N0_LADFU</name>
<dbReference type="GO" id="GO:0004523">
    <property type="term" value="F:RNA-DNA hybrid ribonuclease activity"/>
    <property type="evidence" value="ECO:0007669"/>
    <property type="project" value="UniProtKB-UniRule"/>
</dbReference>
<dbReference type="PROSITE" id="PS50879">
    <property type="entry name" value="RNASE_H_1"/>
    <property type="match status" value="1"/>
</dbReference>
<dbReference type="Gene3D" id="3.40.970.10">
    <property type="entry name" value="Ribonuclease H1, N-terminal domain"/>
    <property type="match status" value="1"/>
</dbReference>
<dbReference type="Gene3D" id="3.30.420.10">
    <property type="entry name" value="Ribonuclease H-like superfamily/Ribonuclease H"/>
    <property type="match status" value="1"/>
</dbReference>
<evidence type="ECO:0000256" key="1">
    <source>
        <dbReference type="ARBA" id="ARBA00001946"/>
    </source>
</evidence>
<comment type="similarity">
    <text evidence="3 9">Belongs to the RNase H family.</text>
</comment>
<evidence type="ECO:0000259" key="12">
    <source>
        <dbReference type="PROSITE" id="PS50879"/>
    </source>
</evidence>
<feature type="compositionally biased region" description="Polar residues" evidence="11">
    <location>
        <begin position="99"/>
        <end position="110"/>
    </location>
</feature>
<dbReference type="InterPro" id="IPR012337">
    <property type="entry name" value="RNaseH-like_sf"/>
</dbReference>
<evidence type="ECO:0000256" key="2">
    <source>
        <dbReference type="ARBA" id="ARBA00004065"/>
    </source>
</evidence>
<gene>
    <name evidence="13" type="ORF">J437_LFUL005170</name>
</gene>
<evidence type="ECO:0000256" key="4">
    <source>
        <dbReference type="ARBA" id="ARBA00022722"/>
    </source>
</evidence>
<dbReference type="SUPFAM" id="SSF53098">
    <property type="entry name" value="Ribonuclease H-like"/>
    <property type="match status" value="1"/>
</dbReference>
<feature type="coiled-coil region" evidence="10">
    <location>
        <begin position="135"/>
        <end position="162"/>
    </location>
</feature>
<dbReference type="EMBL" id="KZ309122">
    <property type="protein sequence ID" value="KAG8237063.1"/>
    <property type="molecule type" value="Genomic_DNA"/>
</dbReference>
<comment type="catalytic activity">
    <reaction evidence="9">
        <text>Endonucleolytic cleavage to 5'-phosphomonoester.</text>
        <dbReference type="EC" id="3.1.26.4"/>
    </reaction>
</comment>
<evidence type="ECO:0000256" key="5">
    <source>
        <dbReference type="ARBA" id="ARBA00022723"/>
    </source>
</evidence>
<proteinExistence type="inferred from homology"/>
<evidence type="ECO:0000313" key="13">
    <source>
        <dbReference type="EMBL" id="KAG8237063.1"/>
    </source>
</evidence>
<evidence type="ECO:0000256" key="6">
    <source>
        <dbReference type="ARBA" id="ARBA00022759"/>
    </source>
</evidence>
<keyword evidence="10" id="KW-0175">Coiled coil</keyword>
<protein>
    <recommendedName>
        <fullName evidence="9">Ribonuclease H1</fullName>
        <shortName evidence="9">RNase H1</shortName>
        <ecNumber evidence="9">3.1.26.4</ecNumber>
    </recommendedName>
</protein>
<accession>A0A8K0P9N0</accession>
<feature type="region of interest" description="Disordered" evidence="11">
    <location>
        <begin position="99"/>
        <end position="128"/>
    </location>
</feature>
<dbReference type="InterPro" id="IPR017067">
    <property type="entry name" value="RNase_H1_euk"/>
</dbReference>
<dbReference type="Proteomes" id="UP000792457">
    <property type="component" value="Unassembled WGS sequence"/>
</dbReference>